<dbReference type="EMBL" id="APML01000022">
    <property type="protein sequence ID" value="ENH97152.1"/>
    <property type="molecule type" value="Genomic_DNA"/>
</dbReference>
<evidence type="ECO:0000313" key="5">
    <source>
        <dbReference type="Proteomes" id="UP000012283"/>
    </source>
</evidence>
<evidence type="ECO:0000256" key="3">
    <source>
        <dbReference type="ARBA" id="ARBA00023014"/>
    </source>
</evidence>
<proteinExistence type="predicted"/>
<sequence>MESQETPSSSSLLFTGHKEEDTLFFVLGIIQYYRQSAFFKESITDWITRLGIVHIREVLFDERLRHELNENLSSDQRTHKKSSVTLMK</sequence>
<dbReference type="Proteomes" id="UP000012283">
    <property type="component" value="Unassembled WGS sequence"/>
</dbReference>
<dbReference type="SUPFAM" id="SSF56014">
    <property type="entry name" value="Nitrite and sulphite reductase 4Fe-4S domain-like"/>
    <property type="match status" value="1"/>
</dbReference>
<dbReference type="InterPro" id="IPR045854">
    <property type="entry name" value="NO2/SO3_Rdtase_4Fe4S_sf"/>
</dbReference>
<reference evidence="4 5" key="1">
    <citation type="submission" date="2013-03" db="EMBL/GenBank/DDBJ databases">
        <title>Draft genome sequence of Gracibacillus halophilus YIM-C55.5, a moderately halophilic and thermophilic organism from the Xiaochaidamu salt lake.</title>
        <authorList>
            <person name="Sugumar T."/>
            <person name="Polireddy D.R."/>
            <person name="Antony A."/>
            <person name="Madhava Y.R."/>
            <person name="Sivakumar N."/>
        </authorList>
    </citation>
    <scope>NUCLEOTIDE SEQUENCE [LARGE SCALE GENOMIC DNA]</scope>
    <source>
        <strain evidence="4 5">YIM-C55.5</strain>
    </source>
</reference>
<name>N4WLW8_9BACI</name>
<evidence type="ECO:0000313" key="4">
    <source>
        <dbReference type="EMBL" id="ENH97152.1"/>
    </source>
</evidence>
<keyword evidence="1" id="KW-0479">Metal-binding</keyword>
<organism evidence="4 5">
    <name type="scientific">Gracilibacillus halophilus YIM-C55.5</name>
    <dbReference type="NCBI Taxonomy" id="1308866"/>
    <lineage>
        <taxon>Bacteria</taxon>
        <taxon>Bacillati</taxon>
        <taxon>Bacillota</taxon>
        <taxon>Bacilli</taxon>
        <taxon>Bacillales</taxon>
        <taxon>Bacillaceae</taxon>
        <taxon>Gracilibacillus</taxon>
    </lineage>
</organism>
<evidence type="ECO:0000256" key="2">
    <source>
        <dbReference type="ARBA" id="ARBA00023004"/>
    </source>
</evidence>
<dbReference type="STRING" id="1308866.J416_06892"/>
<dbReference type="eggNOG" id="COG1251">
    <property type="taxonomic scope" value="Bacteria"/>
</dbReference>
<dbReference type="GO" id="GO:0046872">
    <property type="term" value="F:metal ion binding"/>
    <property type="evidence" value="ECO:0007669"/>
    <property type="project" value="UniProtKB-KW"/>
</dbReference>
<dbReference type="AlphaFoldDB" id="N4WLW8"/>
<keyword evidence="5" id="KW-1185">Reference proteome</keyword>
<comment type="caution">
    <text evidence="4">The sequence shown here is derived from an EMBL/GenBank/DDBJ whole genome shotgun (WGS) entry which is preliminary data.</text>
</comment>
<evidence type="ECO:0000256" key="1">
    <source>
        <dbReference type="ARBA" id="ARBA00022723"/>
    </source>
</evidence>
<protein>
    <submittedName>
        <fullName evidence="4">Assimilatory nitrate reductase electron transfer subunit</fullName>
    </submittedName>
</protein>
<gene>
    <name evidence="4" type="ORF">J416_06892</name>
</gene>
<dbReference type="PATRIC" id="fig|1308866.3.peg.1390"/>
<keyword evidence="2" id="KW-0408">Iron</keyword>
<keyword evidence="3" id="KW-0411">Iron-sulfur</keyword>
<dbReference type="RefSeq" id="WP_003467111.1">
    <property type="nucleotide sequence ID" value="NZ_APML01000022.1"/>
</dbReference>
<accession>N4WLW8</accession>
<dbReference type="GO" id="GO:0051536">
    <property type="term" value="F:iron-sulfur cluster binding"/>
    <property type="evidence" value="ECO:0007669"/>
    <property type="project" value="UniProtKB-KW"/>
</dbReference>